<dbReference type="GO" id="GO:0034475">
    <property type="term" value="P:U4 snRNA 3'-end processing"/>
    <property type="evidence" value="ECO:0007669"/>
    <property type="project" value="TreeGrafter"/>
</dbReference>
<comment type="subcellular location">
    <subcellularLocation>
        <location evidence="1">Cytoplasm</location>
    </subcellularLocation>
    <subcellularLocation>
        <location evidence="2">Nucleus</location>
        <location evidence="2">Nucleolus</location>
    </subcellularLocation>
</comment>
<dbReference type="SUPFAM" id="SSF54211">
    <property type="entry name" value="Ribosomal protein S5 domain 2-like"/>
    <property type="match status" value="1"/>
</dbReference>
<dbReference type="GO" id="GO:0071028">
    <property type="term" value="P:nuclear mRNA surveillance"/>
    <property type="evidence" value="ECO:0007669"/>
    <property type="project" value="TreeGrafter"/>
</dbReference>
<dbReference type="GO" id="GO:0034476">
    <property type="term" value="P:U5 snRNA 3'-end processing"/>
    <property type="evidence" value="ECO:0007669"/>
    <property type="project" value="TreeGrafter"/>
</dbReference>
<dbReference type="Pfam" id="PF01138">
    <property type="entry name" value="RNase_PH"/>
    <property type="match status" value="1"/>
</dbReference>
<dbReference type="Proteomes" id="UP000694553">
    <property type="component" value="Unassembled WGS sequence"/>
</dbReference>
<evidence type="ECO:0000256" key="2">
    <source>
        <dbReference type="ARBA" id="ARBA00004604"/>
    </source>
</evidence>
<evidence type="ECO:0000259" key="15">
    <source>
        <dbReference type="Pfam" id="PF03725"/>
    </source>
</evidence>
<feature type="compositionally biased region" description="Low complexity" evidence="13">
    <location>
        <begin position="71"/>
        <end position="93"/>
    </location>
</feature>
<evidence type="ECO:0000256" key="6">
    <source>
        <dbReference type="ARBA" id="ARBA00022835"/>
    </source>
</evidence>
<dbReference type="Gene3D" id="3.30.230.70">
    <property type="entry name" value="GHMP Kinase, N-terminal domain"/>
    <property type="match status" value="1"/>
</dbReference>
<name>A0A8C3GXL9_CORMO</name>
<dbReference type="InterPro" id="IPR036345">
    <property type="entry name" value="ExoRNase_PH_dom2_sf"/>
</dbReference>
<dbReference type="GO" id="GO:0000467">
    <property type="term" value="P:exonucleolytic trimming to generate mature 3'-end of 5.8S rRNA from tricistronic rRNA transcript (SSU-rRNA, 5.8S rRNA, LSU-rRNA)"/>
    <property type="evidence" value="ECO:0007669"/>
    <property type="project" value="TreeGrafter"/>
</dbReference>
<evidence type="ECO:0000256" key="9">
    <source>
        <dbReference type="ARBA" id="ARBA00023242"/>
    </source>
</evidence>
<feature type="compositionally biased region" description="Basic residues" evidence="13">
    <location>
        <begin position="199"/>
        <end position="213"/>
    </location>
</feature>
<dbReference type="Pfam" id="PF03725">
    <property type="entry name" value="RNase_PH_C"/>
    <property type="match status" value="1"/>
</dbReference>
<keyword evidence="6" id="KW-0271">Exosome</keyword>
<evidence type="ECO:0000256" key="13">
    <source>
        <dbReference type="SAM" id="MobiDB-lite"/>
    </source>
</evidence>
<dbReference type="InterPro" id="IPR050590">
    <property type="entry name" value="Exosome_comp_Rrp42_subfam"/>
</dbReference>
<reference evidence="17" key="1">
    <citation type="submission" date="2019-10" db="EMBL/GenBank/DDBJ databases">
        <title>Corvus moneduloides (New Caledonian crow) genome, bCorMon1, primary haplotype.</title>
        <authorList>
            <person name="Rutz C."/>
            <person name="Fungtammasan C."/>
            <person name="Mountcastle J."/>
            <person name="Formenti G."/>
            <person name="Chow W."/>
            <person name="Howe K."/>
            <person name="Steele M.P."/>
            <person name="Fernandes J."/>
            <person name="Gilbert M.T.P."/>
            <person name="Fedrigo O."/>
            <person name="Jarvis E.D."/>
            <person name="Gemmell N."/>
        </authorList>
    </citation>
    <scope>NUCLEOTIDE SEQUENCE [LARGE SCALE GENOMIC DNA]</scope>
</reference>
<dbReference type="InterPro" id="IPR015847">
    <property type="entry name" value="ExoRNase_PH_dom2"/>
</dbReference>
<dbReference type="OMA" id="PAGCRWE"/>
<evidence type="ECO:0000259" key="14">
    <source>
        <dbReference type="Pfam" id="PF01138"/>
    </source>
</evidence>
<evidence type="ECO:0000256" key="8">
    <source>
        <dbReference type="ARBA" id="ARBA00022990"/>
    </source>
</evidence>
<gene>
    <name evidence="16" type="primary">EXOSC8</name>
</gene>
<keyword evidence="8" id="KW-0007">Acetylation</keyword>
<dbReference type="GO" id="GO:0034473">
    <property type="term" value="P:U1 snRNA 3'-end processing"/>
    <property type="evidence" value="ECO:0007669"/>
    <property type="project" value="TreeGrafter"/>
</dbReference>
<dbReference type="InterPro" id="IPR027408">
    <property type="entry name" value="PNPase/RNase_PH_dom_sf"/>
</dbReference>
<evidence type="ECO:0000313" key="17">
    <source>
        <dbReference type="Proteomes" id="UP000694553"/>
    </source>
</evidence>
<evidence type="ECO:0000256" key="10">
    <source>
        <dbReference type="ARBA" id="ARBA00030617"/>
    </source>
</evidence>
<dbReference type="InterPro" id="IPR001247">
    <property type="entry name" value="ExoRNase_PH_dom1"/>
</dbReference>
<evidence type="ECO:0000256" key="12">
    <source>
        <dbReference type="ARBA" id="ARBA00083618"/>
    </source>
</evidence>
<keyword evidence="5" id="KW-0698">rRNA processing</keyword>
<evidence type="ECO:0000256" key="1">
    <source>
        <dbReference type="ARBA" id="ARBA00004496"/>
    </source>
</evidence>
<evidence type="ECO:0000256" key="11">
    <source>
        <dbReference type="ARBA" id="ARBA00069901"/>
    </source>
</evidence>
<feature type="domain" description="Exoribonuclease phosphorolytic" evidence="15">
    <location>
        <begin position="413"/>
        <end position="476"/>
    </location>
</feature>
<dbReference type="FunFam" id="3.30.230.70:FF:000011">
    <property type="entry name" value="exosome complex component RRP43"/>
    <property type="match status" value="1"/>
</dbReference>
<evidence type="ECO:0000256" key="5">
    <source>
        <dbReference type="ARBA" id="ARBA00022552"/>
    </source>
</evidence>
<keyword evidence="17" id="KW-1185">Reference proteome</keyword>
<reference evidence="16" key="2">
    <citation type="submission" date="2025-08" db="UniProtKB">
        <authorList>
            <consortium name="Ensembl"/>
        </authorList>
    </citation>
    <scope>IDENTIFICATION</scope>
</reference>
<feature type="compositionally biased region" description="Pro residues" evidence="13">
    <location>
        <begin position="182"/>
        <end position="198"/>
    </location>
</feature>
<evidence type="ECO:0000256" key="7">
    <source>
        <dbReference type="ARBA" id="ARBA00022884"/>
    </source>
</evidence>
<comment type="similarity">
    <text evidence="3">Belongs to the RNase PH family.</text>
</comment>
<dbReference type="InterPro" id="IPR033196">
    <property type="entry name" value="Rrp43"/>
</dbReference>
<dbReference type="PANTHER" id="PTHR11097:SF9">
    <property type="entry name" value="EXOSOME COMPLEX COMPONENT RRP43"/>
    <property type="match status" value="1"/>
</dbReference>
<protein>
    <recommendedName>
        <fullName evidence="11">Exosome complex component RRP43</fullName>
    </recommendedName>
    <alternativeName>
        <fullName evidence="12">Exosome component 8</fullName>
    </alternativeName>
    <alternativeName>
        <fullName evidence="10">Ribosomal RNA-processing protein 43</fullName>
    </alternativeName>
</protein>
<dbReference type="CDD" id="cd11369">
    <property type="entry name" value="RNase_PH_RRP43"/>
    <property type="match status" value="1"/>
</dbReference>
<reference evidence="16" key="3">
    <citation type="submission" date="2025-09" db="UniProtKB">
        <authorList>
            <consortium name="Ensembl"/>
        </authorList>
    </citation>
    <scope>IDENTIFICATION</scope>
</reference>
<keyword evidence="4" id="KW-0963">Cytoplasm</keyword>
<dbReference type="GO" id="GO:0071035">
    <property type="term" value="P:nuclear polyadenylation-dependent rRNA catabolic process"/>
    <property type="evidence" value="ECO:0007669"/>
    <property type="project" value="TreeGrafter"/>
</dbReference>
<sequence>MVNAKALPGHFPRRAARLKCSVSVPSAGRGCPRLAPTRLPHNPRTSAALPAAAAQPGPALPPAGRGGAAGALGRAGTPGSASAPHRGAGTGRPRAPPPPRSPPGPPCPRCAALTRTKRKAARAASASAAAGRDRGRHGSGGSAIARGSRGAPALRDRDAEAAAPPAGCRWEPRAPPGGQGPAAPPLPSPPLPLPPPVRPRSRPGGRAARGRHIRGGDGAAMAAAFKTVEPLEYYRRFLKENCRPDGRELGEFRTTTVNIGSITTADGSALVKLGNTTVICGVKAELAAPAVDSADKGYIVPNVELPSLCAERFRSGPPGEEAQAASQFIADVIENSQMIVKEDLCIANGKLAWVLYCDIICLDYDGNLLDASVFALLAALKNVQLPSVMINEETGLSEVNLKQKNPLIIRKHPVATSFAVFDDTLLIVDPTAEEEDLATGTVTIVTDEEGRLCSVHKPGGSPLTGAKLQDCITRAITRHKEVKKLIDKVIKSITPK</sequence>
<dbReference type="PANTHER" id="PTHR11097">
    <property type="entry name" value="EXOSOME COMPLEX EXONUCLEASE RIBOSOMAL RNA PROCESSING PROTEIN"/>
    <property type="match status" value="1"/>
</dbReference>
<feature type="domain" description="Exoribonuclease phosphorolytic" evidence="14">
    <location>
        <begin position="251"/>
        <end position="386"/>
    </location>
</feature>
<evidence type="ECO:0000256" key="3">
    <source>
        <dbReference type="ARBA" id="ARBA00006678"/>
    </source>
</evidence>
<dbReference type="AlphaFoldDB" id="A0A8C3GXL9"/>
<feature type="compositionally biased region" description="Low complexity" evidence="13">
    <location>
        <begin position="142"/>
        <end position="153"/>
    </location>
</feature>
<proteinExistence type="inferred from homology"/>
<dbReference type="GO" id="GO:0005730">
    <property type="term" value="C:nucleolus"/>
    <property type="evidence" value="ECO:0007669"/>
    <property type="project" value="UniProtKB-SubCell"/>
</dbReference>
<dbReference type="GO" id="GO:0000176">
    <property type="term" value="C:nuclear exosome (RNase complex)"/>
    <property type="evidence" value="ECO:0007669"/>
    <property type="project" value="TreeGrafter"/>
</dbReference>
<feature type="compositionally biased region" description="Pro residues" evidence="13">
    <location>
        <begin position="94"/>
        <end position="108"/>
    </location>
</feature>
<dbReference type="Ensembl" id="ENSCMUT00000012937.2">
    <property type="protein sequence ID" value="ENSCMUP00000012025.1"/>
    <property type="gene ID" value="ENSCMUG00000007602.2"/>
</dbReference>
<feature type="compositionally biased region" description="Low complexity" evidence="13">
    <location>
        <begin position="47"/>
        <end position="57"/>
    </location>
</feature>
<dbReference type="SUPFAM" id="SSF55666">
    <property type="entry name" value="Ribonuclease PH domain 2-like"/>
    <property type="match status" value="1"/>
</dbReference>
<dbReference type="GO" id="GO:0071038">
    <property type="term" value="P:TRAMP-dependent tRNA surveillance pathway"/>
    <property type="evidence" value="ECO:0007669"/>
    <property type="project" value="TreeGrafter"/>
</dbReference>
<organism evidence="16 17">
    <name type="scientific">Corvus moneduloides</name>
    <name type="common">New Caledonian crow</name>
    <dbReference type="NCBI Taxonomy" id="1196302"/>
    <lineage>
        <taxon>Eukaryota</taxon>
        <taxon>Metazoa</taxon>
        <taxon>Chordata</taxon>
        <taxon>Craniata</taxon>
        <taxon>Vertebrata</taxon>
        <taxon>Euteleostomi</taxon>
        <taxon>Archelosauria</taxon>
        <taxon>Archosauria</taxon>
        <taxon>Dinosauria</taxon>
        <taxon>Saurischia</taxon>
        <taxon>Theropoda</taxon>
        <taxon>Coelurosauria</taxon>
        <taxon>Aves</taxon>
        <taxon>Neognathae</taxon>
        <taxon>Neoaves</taxon>
        <taxon>Telluraves</taxon>
        <taxon>Australaves</taxon>
        <taxon>Passeriformes</taxon>
        <taxon>Corvoidea</taxon>
        <taxon>Corvidae</taxon>
        <taxon>Corvus</taxon>
    </lineage>
</organism>
<keyword evidence="9" id="KW-0539">Nucleus</keyword>
<accession>A0A8C3GXL9</accession>
<evidence type="ECO:0000313" key="16">
    <source>
        <dbReference type="Ensembl" id="ENSCMUP00000012025.1"/>
    </source>
</evidence>
<dbReference type="GO" id="GO:0035925">
    <property type="term" value="F:mRNA 3'-UTR AU-rich region binding"/>
    <property type="evidence" value="ECO:0007669"/>
    <property type="project" value="TreeGrafter"/>
</dbReference>
<dbReference type="GO" id="GO:0000177">
    <property type="term" value="C:cytoplasmic exosome (RNase complex)"/>
    <property type="evidence" value="ECO:0007669"/>
    <property type="project" value="TreeGrafter"/>
</dbReference>
<evidence type="ECO:0000256" key="4">
    <source>
        <dbReference type="ARBA" id="ARBA00022490"/>
    </source>
</evidence>
<keyword evidence="7" id="KW-0694">RNA-binding</keyword>
<feature type="region of interest" description="Disordered" evidence="13">
    <location>
        <begin position="24"/>
        <end position="215"/>
    </location>
</feature>
<dbReference type="InterPro" id="IPR020568">
    <property type="entry name" value="Ribosomal_Su5_D2-typ_SF"/>
</dbReference>
<dbReference type="GO" id="GO:0016075">
    <property type="term" value="P:rRNA catabolic process"/>
    <property type="evidence" value="ECO:0007669"/>
    <property type="project" value="TreeGrafter"/>
</dbReference>